<accession>A0A6J4SVF9</accession>
<evidence type="ECO:0008006" key="2">
    <source>
        <dbReference type="Google" id="ProtNLM"/>
    </source>
</evidence>
<dbReference type="EMBL" id="CADCVN010000864">
    <property type="protein sequence ID" value="CAA9506364.1"/>
    <property type="molecule type" value="Genomic_DNA"/>
</dbReference>
<gene>
    <name evidence="1" type="ORF">AVDCRST_MAG96-2240</name>
</gene>
<reference evidence="1" key="1">
    <citation type="submission" date="2020-02" db="EMBL/GenBank/DDBJ databases">
        <authorList>
            <person name="Meier V. D."/>
        </authorList>
    </citation>
    <scope>NUCLEOTIDE SEQUENCE</scope>
    <source>
        <strain evidence="1">AVDCRST_MAG96</strain>
    </source>
</reference>
<dbReference type="AlphaFoldDB" id="A0A6J4SVF9"/>
<proteinExistence type="predicted"/>
<name>A0A6J4SVF9_9BACT</name>
<protein>
    <recommendedName>
        <fullName evidence="2">Outer membrane protein beta-barrel domain-containing protein</fullName>
    </recommendedName>
</protein>
<evidence type="ECO:0000313" key="1">
    <source>
        <dbReference type="EMBL" id="CAA9506364.1"/>
    </source>
</evidence>
<organism evidence="1">
    <name type="scientific">uncultured Segetibacter sp</name>
    <dbReference type="NCBI Taxonomy" id="481133"/>
    <lineage>
        <taxon>Bacteria</taxon>
        <taxon>Pseudomonadati</taxon>
        <taxon>Bacteroidota</taxon>
        <taxon>Chitinophagia</taxon>
        <taxon>Chitinophagales</taxon>
        <taxon>Chitinophagaceae</taxon>
        <taxon>Segetibacter</taxon>
        <taxon>environmental samples</taxon>
    </lineage>
</organism>
<sequence length="194" mass="22293">MLIVLLELWHSAKSQGHVGAEQYYYKDEGQAFTFVPIIYYETSKNWYVEGRYNYEASNTISVYAGKTFEKRSALSFSASPVIGAVMGGFNGGSVGVNSEADYKRCFFSSQLQYTFSLENKKSNFIYSWSDLSYQALNNIYAGFSVQQTNVYREQCKLEKGIFVRASFNKWTIPLYLFSPSTKERYFVLGLNCDW</sequence>